<sequence>MGGSSTRSVDNELKPTLSRDHHVTLAKADIDTAAELVAGRTDVKLDPETAARLRRKIDWHIMPLFCLMYLYVPQHTYCWKIVQCGSPPP</sequence>
<dbReference type="AlphaFoldDB" id="A0A550BV39"/>
<evidence type="ECO:0000313" key="1">
    <source>
        <dbReference type="EMBL" id="TRM56417.1"/>
    </source>
</evidence>
<dbReference type="STRING" id="97359.A0A550BV39"/>
<name>A0A550BV39_9AGAR</name>
<gene>
    <name evidence="1" type="ORF">BD626DRAFT_519730</name>
</gene>
<dbReference type="EMBL" id="VDMD01000070">
    <property type="protein sequence ID" value="TRM56417.1"/>
    <property type="molecule type" value="Genomic_DNA"/>
</dbReference>
<proteinExistence type="predicted"/>
<accession>A0A550BV39</accession>
<comment type="caution">
    <text evidence="1">The sequence shown here is derived from an EMBL/GenBank/DDBJ whole genome shotgun (WGS) entry which is preliminary data.</text>
</comment>
<keyword evidence="2" id="KW-1185">Reference proteome</keyword>
<dbReference type="OrthoDB" id="6730379at2759"/>
<dbReference type="Proteomes" id="UP000320762">
    <property type="component" value="Unassembled WGS sequence"/>
</dbReference>
<protein>
    <submittedName>
        <fullName evidence="1">Uncharacterized protein</fullName>
    </submittedName>
</protein>
<evidence type="ECO:0000313" key="2">
    <source>
        <dbReference type="Proteomes" id="UP000320762"/>
    </source>
</evidence>
<reference evidence="1 2" key="1">
    <citation type="journal article" date="2019" name="New Phytol.">
        <title>Comparative genomics reveals unique wood-decay strategies and fruiting body development in the Schizophyllaceae.</title>
        <authorList>
            <person name="Almasi E."/>
            <person name="Sahu N."/>
            <person name="Krizsan K."/>
            <person name="Balint B."/>
            <person name="Kovacs G.M."/>
            <person name="Kiss B."/>
            <person name="Cseklye J."/>
            <person name="Drula E."/>
            <person name="Henrissat B."/>
            <person name="Nagy I."/>
            <person name="Chovatia M."/>
            <person name="Adam C."/>
            <person name="LaButti K."/>
            <person name="Lipzen A."/>
            <person name="Riley R."/>
            <person name="Grigoriev I.V."/>
            <person name="Nagy L.G."/>
        </authorList>
    </citation>
    <scope>NUCLEOTIDE SEQUENCE [LARGE SCALE GENOMIC DNA]</scope>
    <source>
        <strain evidence="1 2">NL-1724</strain>
    </source>
</reference>
<organism evidence="1 2">
    <name type="scientific">Schizophyllum amplum</name>
    <dbReference type="NCBI Taxonomy" id="97359"/>
    <lineage>
        <taxon>Eukaryota</taxon>
        <taxon>Fungi</taxon>
        <taxon>Dikarya</taxon>
        <taxon>Basidiomycota</taxon>
        <taxon>Agaricomycotina</taxon>
        <taxon>Agaricomycetes</taxon>
        <taxon>Agaricomycetidae</taxon>
        <taxon>Agaricales</taxon>
        <taxon>Schizophyllaceae</taxon>
        <taxon>Schizophyllum</taxon>
    </lineage>
</organism>